<name>A0A3S1ANM2_9CYAN</name>
<sequence>MIIHMAQSISLSSPAKTHAPGISASSLKTLGTLTLLLLALPLNASLVLVALLLKSLRPQNFTTEKPKNILISGGKMTKALQLARSFHNAGHRVILLEAHKYWLTGHRFSSAVNKFYTVEAPEKDPEGYIQSLVDIVEKENIDVYVPVCSPVASYYDSLAKKALPQCEVIHCDAEMTQMLDDKHAFAQTAQSFGLSVPKSFKITDPEQVINFDFSQEKRKYILKSIPYDSVRRLDLTRLPCDTPEATAAFVRSLPISSEKPWIMQEFIPGKEYCTHSTVRNGVITLHCCCESSAFQVNYENVDNPKIFEWVSRFVKELGITGQVSFDFIEAEDGNIYAIECNPRTHSAITMFYNHPGVADAYLGTGNNLAEPIQPKFTSKPTYWTYHEIWRLFNTRSWSDFVYRFKIIKHGKDAIFSWQDPLPFLMNPHWQIFLLLIQNLQKNRGWIRIDFNIGKLVELGGD</sequence>
<gene>
    <name evidence="4" type="ORF">DSM106972_036000</name>
</gene>
<accession>A0A3S1ANM2</accession>
<dbReference type="EMBL" id="RSCL01000008">
    <property type="protein sequence ID" value="RUT05593.1"/>
    <property type="molecule type" value="Genomic_DNA"/>
</dbReference>
<comment type="caution">
    <text evidence="4">The sequence shown here is derived from an EMBL/GenBank/DDBJ whole genome shotgun (WGS) entry which is preliminary data.</text>
</comment>
<dbReference type="InterPro" id="IPR011761">
    <property type="entry name" value="ATP-grasp"/>
</dbReference>
<feature type="transmembrane region" description="Helical" evidence="2">
    <location>
        <begin position="33"/>
        <end position="53"/>
    </location>
</feature>
<evidence type="ECO:0000259" key="3">
    <source>
        <dbReference type="PROSITE" id="PS50975"/>
    </source>
</evidence>
<dbReference type="GO" id="GO:0005524">
    <property type="term" value="F:ATP binding"/>
    <property type="evidence" value="ECO:0007669"/>
    <property type="project" value="UniProtKB-UniRule"/>
</dbReference>
<keyword evidence="2" id="KW-0472">Membrane</keyword>
<dbReference type="Gene3D" id="3.40.50.20">
    <property type="match status" value="1"/>
</dbReference>
<keyword evidence="1" id="KW-0547">Nucleotide-binding</keyword>
<keyword evidence="5" id="KW-1185">Reference proteome</keyword>
<evidence type="ECO:0000313" key="5">
    <source>
        <dbReference type="Proteomes" id="UP000271624"/>
    </source>
</evidence>
<dbReference type="Pfam" id="PF02655">
    <property type="entry name" value="ATP-grasp_3"/>
    <property type="match status" value="1"/>
</dbReference>
<proteinExistence type="predicted"/>
<protein>
    <recommendedName>
        <fullName evidence="3">ATP-grasp domain-containing protein</fullName>
    </recommendedName>
</protein>
<organism evidence="4 5">
    <name type="scientific">Dulcicalothrix desertica PCC 7102</name>
    <dbReference type="NCBI Taxonomy" id="232991"/>
    <lineage>
        <taxon>Bacteria</taxon>
        <taxon>Bacillati</taxon>
        <taxon>Cyanobacteriota</taxon>
        <taxon>Cyanophyceae</taxon>
        <taxon>Nostocales</taxon>
        <taxon>Calotrichaceae</taxon>
        <taxon>Dulcicalothrix</taxon>
    </lineage>
</organism>
<reference evidence="4" key="1">
    <citation type="submission" date="2018-12" db="EMBL/GenBank/DDBJ databases">
        <authorList>
            <person name="Will S."/>
            <person name="Neumann-Schaal M."/>
            <person name="Henke P."/>
        </authorList>
    </citation>
    <scope>NUCLEOTIDE SEQUENCE</scope>
    <source>
        <strain evidence="4">PCC 7102</strain>
    </source>
</reference>
<keyword evidence="2" id="KW-0812">Transmembrane</keyword>
<evidence type="ECO:0000256" key="2">
    <source>
        <dbReference type="SAM" id="Phobius"/>
    </source>
</evidence>
<evidence type="ECO:0000256" key="1">
    <source>
        <dbReference type="PROSITE-ProRule" id="PRU00409"/>
    </source>
</evidence>
<keyword evidence="1" id="KW-0067">ATP-binding</keyword>
<dbReference type="Proteomes" id="UP000271624">
    <property type="component" value="Unassembled WGS sequence"/>
</dbReference>
<dbReference type="Gene3D" id="3.30.470.20">
    <property type="entry name" value="ATP-grasp fold, B domain"/>
    <property type="match status" value="1"/>
</dbReference>
<evidence type="ECO:0000313" key="4">
    <source>
        <dbReference type="EMBL" id="RUT05593.1"/>
    </source>
</evidence>
<dbReference type="AlphaFoldDB" id="A0A3S1ANM2"/>
<dbReference type="NCBIfam" id="NF005315">
    <property type="entry name" value="PRK06849.1"/>
    <property type="match status" value="1"/>
</dbReference>
<dbReference type="PROSITE" id="PS50975">
    <property type="entry name" value="ATP_GRASP"/>
    <property type="match status" value="1"/>
</dbReference>
<reference evidence="4" key="2">
    <citation type="journal article" date="2019" name="Genome Biol. Evol.">
        <title>Day and night: Metabolic profiles and evolutionary relationships of six axenic non-marine cyanobacteria.</title>
        <authorList>
            <person name="Will S.E."/>
            <person name="Henke P."/>
            <person name="Boedeker C."/>
            <person name="Huang S."/>
            <person name="Brinkmann H."/>
            <person name="Rohde M."/>
            <person name="Jarek M."/>
            <person name="Friedl T."/>
            <person name="Seufert S."/>
            <person name="Schumacher M."/>
            <person name="Overmann J."/>
            <person name="Neumann-Schaal M."/>
            <person name="Petersen J."/>
        </authorList>
    </citation>
    <scope>NUCLEOTIDE SEQUENCE [LARGE SCALE GENOMIC DNA]</scope>
    <source>
        <strain evidence="4">PCC 7102</strain>
    </source>
</reference>
<dbReference type="SUPFAM" id="SSF56059">
    <property type="entry name" value="Glutathione synthetase ATP-binding domain-like"/>
    <property type="match status" value="1"/>
</dbReference>
<feature type="domain" description="ATP-grasp" evidence="3">
    <location>
        <begin position="186"/>
        <end position="377"/>
    </location>
</feature>
<dbReference type="GO" id="GO:0046872">
    <property type="term" value="F:metal ion binding"/>
    <property type="evidence" value="ECO:0007669"/>
    <property type="project" value="InterPro"/>
</dbReference>
<keyword evidence="2" id="KW-1133">Transmembrane helix</keyword>
<dbReference type="InterPro" id="IPR003806">
    <property type="entry name" value="ATP-grasp_PylC-type"/>
</dbReference>